<reference evidence="2" key="1">
    <citation type="journal article" date="2014" name="PLoS ONE">
        <title>Transcriptome-Based Identification of ABC Transporters in the Western Tarnished Plant Bug Lygus hesperus.</title>
        <authorList>
            <person name="Hull J.J."/>
            <person name="Chaney K."/>
            <person name="Geib S.M."/>
            <person name="Fabrick J.A."/>
            <person name="Brent C.S."/>
            <person name="Walsh D."/>
            <person name="Lavine L.C."/>
        </authorList>
    </citation>
    <scope>NUCLEOTIDE SEQUENCE</scope>
</reference>
<evidence type="ECO:0000313" key="3">
    <source>
        <dbReference type="EMBL" id="JAG58072.1"/>
    </source>
</evidence>
<protein>
    <submittedName>
        <fullName evidence="2">Glycylpeptide N-tetradecanoyltransferase</fullName>
    </submittedName>
</protein>
<dbReference type="EMBL" id="GBRD01007749">
    <property type="protein sequence ID" value="JAG58072.1"/>
    <property type="molecule type" value="Transcribed_RNA"/>
</dbReference>
<feature type="transmembrane region" description="Helical" evidence="1">
    <location>
        <begin position="66"/>
        <end position="84"/>
    </location>
</feature>
<accession>A0A0A9WFP2</accession>
<dbReference type="AlphaFoldDB" id="A0A0A9WFP2"/>
<name>A0A0A9WFP2_LYGHE</name>
<evidence type="ECO:0000256" key="1">
    <source>
        <dbReference type="SAM" id="Phobius"/>
    </source>
</evidence>
<keyword evidence="1" id="KW-0812">Transmembrane</keyword>
<gene>
    <name evidence="2" type="primary">nmt1</name>
    <name evidence="2" type="ORF">CM83_14982</name>
</gene>
<feature type="transmembrane region" description="Helical" evidence="1">
    <location>
        <begin position="91"/>
        <end position="108"/>
    </location>
</feature>
<evidence type="ECO:0000313" key="2">
    <source>
        <dbReference type="EMBL" id="JAG06589.1"/>
    </source>
</evidence>
<feature type="transmembrane region" description="Helical" evidence="1">
    <location>
        <begin position="35"/>
        <end position="54"/>
    </location>
</feature>
<dbReference type="EMBL" id="GBHO01037015">
    <property type="protein sequence ID" value="JAG06589.1"/>
    <property type="molecule type" value="Transcribed_RNA"/>
</dbReference>
<reference evidence="3" key="3">
    <citation type="submission" date="2014-09" db="EMBL/GenBank/DDBJ databases">
        <authorList>
            <person name="Magalhaes I.L.F."/>
            <person name="Oliveira U."/>
            <person name="Santos F.R."/>
            <person name="Vidigal T.H.D.A."/>
            <person name="Brescovit A.D."/>
            <person name="Santos A.J."/>
        </authorList>
    </citation>
    <scope>NUCLEOTIDE SEQUENCE</scope>
</reference>
<organism evidence="2">
    <name type="scientific">Lygus hesperus</name>
    <name type="common">Western plant bug</name>
    <dbReference type="NCBI Taxonomy" id="30085"/>
    <lineage>
        <taxon>Eukaryota</taxon>
        <taxon>Metazoa</taxon>
        <taxon>Ecdysozoa</taxon>
        <taxon>Arthropoda</taxon>
        <taxon>Hexapoda</taxon>
        <taxon>Insecta</taxon>
        <taxon>Pterygota</taxon>
        <taxon>Neoptera</taxon>
        <taxon>Paraneoptera</taxon>
        <taxon>Hemiptera</taxon>
        <taxon>Heteroptera</taxon>
        <taxon>Panheteroptera</taxon>
        <taxon>Cimicomorpha</taxon>
        <taxon>Miridae</taxon>
        <taxon>Mirini</taxon>
        <taxon>Lygus</taxon>
    </lineage>
</organism>
<proteinExistence type="predicted"/>
<dbReference type="GO" id="GO:0016740">
    <property type="term" value="F:transferase activity"/>
    <property type="evidence" value="ECO:0007669"/>
    <property type="project" value="UniProtKB-KW"/>
</dbReference>
<sequence length="134" mass="14901">MGMTQSRNFAPAAVVASSLLAYIRVPKKRIYARAAYRLYMLTGILHLVSGYFGFEESLQKPMEIAFTWSYALGLPLLAAEVCCVNGVFSGIATLHIIVPVATLIIYHYDVNQLDVYLLGYRTATACSLWLPVEF</sequence>
<keyword evidence="2" id="KW-0808">Transferase</keyword>
<keyword evidence="1" id="KW-1133">Transmembrane helix</keyword>
<reference evidence="2" key="2">
    <citation type="submission" date="2014-07" db="EMBL/GenBank/DDBJ databases">
        <authorList>
            <person name="Hull J."/>
        </authorList>
    </citation>
    <scope>NUCLEOTIDE SEQUENCE</scope>
</reference>
<keyword evidence="1" id="KW-0472">Membrane</keyword>